<reference evidence="2" key="1">
    <citation type="journal article" date="2014" name="Int. J. Syst. Evol. Microbiol.">
        <title>Complete genome sequence of Corynebacterium casei LMG S-19264T (=DSM 44701T), isolated from a smear-ripened cheese.</title>
        <authorList>
            <consortium name="US DOE Joint Genome Institute (JGI-PGF)"/>
            <person name="Walter F."/>
            <person name="Albersmeier A."/>
            <person name="Kalinowski J."/>
            <person name="Ruckert C."/>
        </authorList>
    </citation>
    <scope>NUCLEOTIDE SEQUENCE</scope>
    <source>
        <strain evidence="2">CGMCC 1.6333</strain>
    </source>
</reference>
<feature type="chain" id="PRO_5037978078" evidence="1">
    <location>
        <begin position="23"/>
        <end position="101"/>
    </location>
</feature>
<evidence type="ECO:0000256" key="1">
    <source>
        <dbReference type="SAM" id="SignalP"/>
    </source>
</evidence>
<keyword evidence="1" id="KW-0732">Signal</keyword>
<organism evidence="2 3">
    <name type="scientific">Paraliobacillus quinghaiensis</name>
    <dbReference type="NCBI Taxonomy" id="470815"/>
    <lineage>
        <taxon>Bacteria</taxon>
        <taxon>Bacillati</taxon>
        <taxon>Bacillota</taxon>
        <taxon>Bacilli</taxon>
        <taxon>Bacillales</taxon>
        <taxon>Bacillaceae</taxon>
        <taxon>Paraliobacillus</taxon>
    </lineage>
</organism>
<evidence type="ECO:0000313" key="2">
    <source>
        <dbReference type="EMBL" id="GGM19874.1"/>
    </source>
</evidence>
<accession>A0A917TDV5</accession>
<dbReference type="Proteomes" id="UP000618460">
    <property type="component" value="Unassembled WGS sequence"/>
</dbReference>
<keyword evidence="3" id="KW-1185">Reference proteome</keyword>
<dbReference type="EMBL" id="BMLG01000001">
    <property type="protein sequence ID" value="GGM19874.1"/>
    <property type="molecule type" value="Genomic_DNA"/>
</dbReference>
<sequence>MKALLISMCSLTFLLQPSMTQAKEVSEDNQQSDLHIWEVQEVSEHEIPIYSHTFNVWHHFIQKKKTCNVTNKIRVEVKYCKEHDHFKTDVTSEEVIHSHKH</sequence>
<name>A0A917TDV5_9BACI</name>
<protein>
    <submittedName>
        <fullName evidence="2">Uncharacterized protein</fullName>
    </submittedName>
</protein>
<proteinExistence type="predicted"/>
<reference evidence="2" key="2">
    <citation type="submission" date="2020-09" db="EMBL/GenBank/DDBJ databases">
        <authorList>
            <person name="Sun Q."/>
            <person name="Zhou Y."/>
        </authorList>
    </citation>
    <scope>NUCLEOTIDE SEQUENCE</scope>
    <source>
        <strain evidence="2">CGMCC 1.6333</strain>
    </source>
</reference>
<gene>
    <name evidence="2" type="ORF">GCM10011351_02180</name>
</gene>
<dbReference type="AlphaFoldDB" id="A0A917TDV5"/>
<comment type="caution">
    <text evidence="2">The sequence shown here is derived from an EMBL/GenBank/DDBJ whole genome shotgun (WGS) entry which is preliminary data.</text>
</comment>
<dbReference type="OrthoDB" id="2970612at2"/>
<evidence type="ECO:0000313" key="3">
    <source>
        <dbReference type="Proteomes" id="UP000618460"/>
    </source>
</evidence>
<dbReference type="RefSeq" id="WP_117152848.1">
    <property type="nucleotide sequence ID" value="NZ_BMLG01000001.1"/>
</dbReference>
<feature type="signal peptide" evidence="1">
    <location>
        <begin position="1"/>
        <end position="22"/>
    </location>
</feature>